<feature type="compositionally biased region" description="Polar residues" evidence="1">
    <location>
        <begin position="9"/>
        <end position="20"/>
    </location>
</feature>
<sequence length="161" mass="18008">MRSVRCHRQSGNSFRSAGFQSSSVRTTTRRRTAVVRRGRASTVIGRTSGVARGRRTIAVVVIGRRDISSGEGRSIRRIVGAAINMGRRRDGRDITGRDGAGYGCRCRLDNPVVWSVNDGSLRDCRCLPRPIDDDHTTDNHQNEDNKKCFQEIGFLLKLMFD</sequence>
<gene>
    <name evidence="2" type="ORF">SmphiM12_276</name>
</gene>
<evidence type="ECO:0000313" key="2">
    <source>
        <dbReference type="EMBL" id="AGR47908.1"/>
    </source>
</evidence>
<dbReference type="EMBL" id="KF381361">
    <property type="protein sequence ID" value="AGR47908.1"/>
    <property type="molecule type" value="Genomic_DNA"/>
</dbReference>
<name>S5MBA9_9CAUD</name>
<feature type="region of interest" description="Disordered" evidence="1">
    <location>
        <begin position="1"/>
        <end position="28"/>
    </location>
</feature>
<evidence type="ECO:0000313" key="3">
    <source>
        <dbReference type="Proteomes" id="UP000015089"/>
    </source>
</evidence>
<accession>S5MBA9</accession>
<dbReference type="RefSeq" id="YP_009143128.1">
    <property type="nucleotide sequence ID" value="NC_027204.1"/>
</dbReference>
<proteinExistence type="predicted"/>
<organism evidence="2 3">
    <name type="scientific">Sinorhizobium phage phiM12</name>
    <dbReference type="NCBI Taxonomy" id="1357423"/>
    <lineage>
        <taxon>Viruses</taxon>
        <taxon>Duplodnaviria</taxon>
        <taxon>Heunggongvirae</taxon>
        <taxon>Uroviricota</taxon>
        <taxon>Caudoviricetes</taxon>
        <taxon>Emdodecavirus</taxon>
        <taxon>Emdodecavirus M12</taxon>
    </lineage>
</organism>
<keyword evidence="3" id="KW-1185">Reference proteome</keyword>
<reference evidence="2 3" key="1">
    <citation type="journal article" date="2014" name="Virology">
        <title>The genome, proteome and phylogenetic analysis of Sinorhizobium meliloti phage PhiM12, the founder of a new group of T4-superfamily phages.</title>
        <authorList>
            <person name="Brewer T.E."/>
            <person name="Elizabeth Stroupe M."/>
            <person name="Jones K.M."/>
        </authorList>
    </citation>
    <scope>NUCLEOTIDE SEQUENCE [LARGE SCALE GENOMIC DNA]</scope>
</reference>
<dbReference type="GeneID" id="24422894"/>
<dbReference type="Proteomes" id="UP000015089">
    <property type="component" value="Segment"/>
</dbReference>
<protein>
    <submittedName>
        <fullName evidence="2">Uncharacterized protein</fullName>
    </submittedName>
</protein>
<reference evidence="2 3" key="2">
    <citation type="journal article" date="2014" name="Virology">
        <title>The structure of Sinorhizobium meliloti phage PhiM12, which has a novel T=19l triangulation number and is the founder of a new group of T4-superfamily phages.</title>
        <authorList>
            <person name="Stroupe M.E."/>
            <person name="Brewer T.E."/>
            <person name="Sousa D.R."/>
            <person name="Jones K.M."/>
        </authorList>
    </citation>
    <scope>NUCLEOTIDE SEQUENCE [LARGE SCALE GENOMIC DNA]</scope>
</reference>
<dbReference type="KEGG" id="vg:24422894"/>
<evidence type="ECO:0000256" key="1">
    <source>
        <dbReference type="SAM" id="MobiDB-lite"/>
    </source>
</evidence>